<proteinExistence type="predicted"/>
<dbReference type="AlphaFoldDB" id="A0A975SP84"/>
<sequence length="1263" mass="130314">MNYLLKWRFIQFFERRSVAVLLLLVTFFVSPLACATDYYFSANWWNWWLTSNLPNCNNGTWTYGNSQFTCSGSIELKNGDTISASTSIALVISSGTLVLDGNNTIGDPTDSVDISVSNNSMAANQPNSGSSSIIYGDVTAKGNGLTLTNTSVTGAVTDSSGKVSITGGTISGAVSGNGVFASGATLNSGANGNSSGVTLTGSTVTGNVTASAGTISIANTTIPSGSVAGGNGVAISVGGSTIGTSTNSVSISTNNTVNLSTNTTVYGNVTAGAWSSALTIDKSSSVVGVCSSDLNSLTDPGDASRSYDRCSAPTGQCPTPAFVPAGVTCYCDSFNGTSLSSAILNSAWTVSSSGSNAYTPNFINNRLRLTSAATKESTSATLGAVFPAAGNYISVEFRQYAYGGNGADGLAMVLSDSYVTPNPGAFGGSLGYAQKTGINGFAGGWLGVGFDEFGNYSNNSEGRTGGPGSFPGVVAARGSFYNDYLHGYPFLGKSNSVPINNSVGTYYQIVVDARNYTAANQSANVQINTTGCTTDFCPTAYSSLWNVGNIYSLKPTTPINAVPDFWKLSFTGSTGDNYNYHELSGLRICALKIYPVNGSAAGAFNAIDSYYWTSTNGNVGNMDAISGHIFTKLVNQPFKLVIAALNVSGGVATSILSGYVTSVPKTVQVQLFDDSNSSTACKGAPIGGPQTITIPAGSHDGQNGYWLTSDITLNSAYKIVHVQVTQTSPSKVGPACSTDAFSVRPAYLSFSATGPTSGGGTVATASVVKAGADFSVSIQAYDNNSAIVSSYSGTPGLDSSNIFDGASFNASTGVSSISPAPLTCAIDAAVSGTASGKCNYGEVGYFILNPYAIVDTTFTAVDQGNGIQDCYTDKTSGAAYLNQADNNDNDKVGCYIATSQKSLWGRFVPDHFDVDTVTLDNRSETTCNSRNGDGFTYMGEPIQVAFILTARNSANAPTVNYDTSKLDSNSTSWARLDGTVAANWISSTGASSVSASNLNLWGIDLGGQKTTFPAGRIQVNSASVGSCALPSGSFSAGKGKFSACVQLARAASPDGPYDNFTLGVVPKDADQVTLDPKALNLSADGDSTNDRVASTATKERFGVLRLLSAYGSELLGLNLPMQALYYTNTGFQLNGLDNCTTVATNNVAATTLGASALSSSLSKLQLSGGQGYLAFSAPSSGGTPVSGSMDVALDLGNVGDTFNTCVSSLQGSTTVTPASMPWLRGFWGPATSCRNAAAYYQDPNARLRFGSSKAPYIYMRERY</sequence>
<dbReference type="EMBL" id="CP064782">
    <property type="protein sequence ID" value="QWT49913.1"/>
    <property type="molecule type" value="Genomic_DNA"/>
</dbReference>
<name>A0A975SP84_9RHOO</name>
<keyword evidence="3" id="KW-1185">Reference proteome</keyword>
<feature type="domain" description="DUF6701" evidence="1">
    <location>
        <begin position="736"/>
        <end position="1262"/>
    </location>
</feature>
<gene>
    <name evidence="2" type="ORF">Azoinq_04730</name>
</gene>
<organism evidence="2 3">
    <name type="scientific">Azospira inquinata</name>
    <dbReference type="NCBI Taxonomy" id="2785627"/>
    <lineage>
        <taxon>Bacteria</taxon>
        <taxon>Pseudomonadati</taxon>
        <taxon>Pseudomonadota</taxon>
        <taxon>Betaproteobacteria</taxon>
        <taxon>Rhodocyclales</taxon>
        <taxon>Rhodocyclaceae</taxon>
        <taxon>Azospira</taxon>
    </lineage>
</organism>
<dbReference type="KEGG" id="aiq:Azoinq_04730"/>
<evidence type="ECO:0000313" key="3">
    <source>
        <dbReference type="Proteomes" id="UP000683428"/>
    </source>
</evidence>
<evidence type="ECO:0000313" key="2">
    <source>
        <dbReference type="EMBL" id="QWT49913.1"/>
    </source>
</evidence>
<dbReference type="RefSeq" id="WP_216131736.1">
    <property type="nucleotide sequence ID" value="NZ_CP064782.1"/>
</dbReference>
<dbReference type="Pfam" id="PF20419">
    <property type="entry name" value="DUF6701"/>
    <property type="match status" value="1"/>
</dbReference>
<evidence type="ECO:0000259" key="1">
    <source>
        <dbReference type="Pfam" id="PF20419"/>
    </source>
</evidence>
<reference evidence="2" key="1">
    <citation type="submission" date="2020-11" db="EMBL/GenBank/DDBJ databases">
        <title>Azospira inquinata sp. nov.</title>
        <authorList>
            <person name="Moe W.M."/>
            <person name="Mikes M.C."/>
        </authorList>
    </citation>
    <scope>NUCLEOTIDE SEQUENCE</scope>
    <source>
        <strain evidence="2">Azo-3</strain>
    </source>
</reference>
<protein>
    <recommendedName>
        <fullName evidence="1">DUF6701 domain-containing protein</fullName>
    </recommendedName>
</protein>
<dbReference type="Proteomes" id="UP000683428">
    <property type="component" value="Chromosome"/>
</dbReference>
<dbReference type="InterPro" id="IPR046524">
    <property type="entry name" value="DUF6701"/>
</dbReference>
<accession>A0A975SP84</accession>